<evidence type="ECO:0008006" key="3">
    <source>
        <dbReference type="Google" id="ProtNLM"/>
    </source>
</evidence>
<reference evidence="1 2" key="1">
    <citation type="submission" date="2019-01" db="EMBL/GenBank/DDBJ databases">
        <title>Vagococcus silagei sp. nov. isolated from brewer's grain.</title>
        <authorList>
            <person name="Guu J.-R."/>
        </authorList>
    </citation>
    <scope>NUCLEOTIDE SEQUENCE [LARGE SCALE GENOMIC DNA]</scope>
    <source>
        <strain evidence="1 2">2B-2</strain>
    </source>
</reference>
<dbReference type="InterPro" id="IPR009384">
    <property type="entry name" value="SwrD-like"/>
</dbReference>
<dbReference type="PANTHER" id="PTHR39185:SF1">
    <property type="entry name" value="SWARMING MOTILITY PROTEIN SWRD"/>
    <property type="match status" value="1"/>
</dbReference>
<sequence length="63" mass="6984">MIKLTLLNGIKIYLNTSVVRTLEASPDSIITLVDGKTIIVKESPEEIVDLFKEYHQSIGLIGL</sequence>
<dbReference type="AlphaFoldDB" id="A0A4S3B6W7"/>
<dbReference type="Pfam" id="PF06289">
    <property type="entry name" value="FlbD"/>
    <property type="match status" value="1"/>
</dbReference>
<gene>
    <name evidence="1" type="ORF">ESZ54_06190</name>
</gene>
<evidence type="ECO:0000313" key="2">
    <source>
        <dbReference type="Proteomes" id="UP000310506"/>
    </source>
</evidence>
<name>A0A4S3B6W7_9ENTE</name>
<dbReference type="EMBL" id="SDGV01000014">
    <property type="protein sequence ID" value="THB61336.1"/>
    <property type="molecule type" value="Genomic_DNA"/>
</dbReference>
<dbReference type="PANTHER" id="PTHR39185">
    <property type="entry name" value="SWARMING MOTILITY PROTEIN SWRD"/>
    <property type="match status" value="1"/>
</dbReference>
<keyword evidence="2" id="KW-1185">Reference proteome</keyword>
<accession>A0A4S3B6W7</accession>
<dbReference type="Proteomes" id="UP000310506">
    <property type="component" value="Unassembled WGS sequence"/>
</dbReference>
<proteinExistence type="predicted"/>
<organism evidence="1 2">
    <name type="scientific">Vagococcus silagei</name>
    <dbReference type="NCBI Taxonomy" id="2508885"/>
    <lineage>
        <taxon>Bacteria</taxon>
        <taxon>Bacillati</taxon>
        <taxon>Bacillota</taxon>
        <taxon>Bacilli</taxon>
        <taxon>Lactobacillales</taxon>
        <taxon>Enterococcaceae</taxon>
        <taxon>Vagococcus</taxon>
    </lineage>
</organism>
<comment type="caution">
    <text evidence="1">The sequence shown here is derived from an EMBL/GenBank/DDBJ whole genome shotgun (WGS) entry which is preliminary data.</text>
</comment>
<dbReference type="OrthoDB" id="9799862at2"/>
<evidence type="ECO:0000313" key="1">
    <source>
        <dbReference type="EMBL" id="THB61336.1"/>
    </source>
</evidence>
<dbReference type="RefSeq" id="WP_136136799.1">
    <property type="nucleotide sequence ID" value="NZ_SDGV01000014.1"/>
</dbReference>
<protein>
    <recommendedName>
        <fullName evidence="3">Flagellar protein FlbD</fullName>
    </recommendedName>
</protein>